<evidence type="ECO:0000259" key="1">
    <source>
        <dbReference type="Pfam" id="PF04432"/>
    </source>
</evidence>
<organism evidence="2">
    <name type="scientific">marine sediment metagenome</name>
    <dbReference type="NCBI Taxonomy" id="412755"/>
    <lineage>
        <taxon>unclassified sequences</taxon>
        <taxon>metagenomes</taxon>
        <taxon>ecological metagenomes</taxon>
    </lineage>
</organism>
<reference evidence="2" key="1">
    <citation type="journal article" date="2014" name="Front. Microbiol.">
        <title>High frequency of phylogenetically diverse reductive dehalogenase-homologous genes in deep subseafloor sedimentary metagenomes.</title>
        <authorList>
            <person name="Kawai M."/>
            <person name="Futagami T."/>
            <person name="Toyoda A."/>
            <person name="Takaki Y."/>
            <person name="Nishi S."/>
            <person name="Hori S."/>
            <person name="Arai W."/>
            <person name="Tsubouchi T."/>
            <person name="Morono Y."/>
            <person name="Uchiyama I."/>
            <person name="Ito T."/>
            <person name="Fujiyama A."/>
            <person name="Inagaki F."/>
            <person name="Takami H."/>
        </authorList>
    </citation>
    <scope>NUCLEOTIDE SEQUENCE</scope>
    <source>
        <strain evidence="2">Expedition CK06-06</strain>
    </source>
</reference>
<sequence>MINRGGLVVGVLMPYLEPYYTATQNLDIVKNMRGSKYLQAELSSVILNCMRNFKGQILFVGLPCTIRMMKRTFRNKSNILYVELKCHGVIKKDAFNKYQKKYLKDASTISFRDKGRGWRKSVVSYKTTKDSLKHRANSKLIRDFLNNTNLKGQCIHCKQQGYGDIILADYWNCPSHLENKKGTSQVITVTTNGQRFFNSLCNIERKENSLNKVAIMGGASVNNNGSMILTQNFMDYLSKEIKDIDFTIVGYKGSPWEARNSYPYFLNSFC</sequence>
<protein>
    <recommendedName>
        <fullName evidence="1">Coenzyme F420 hydrogenase/dehydrogenase beta subunit C-terminal domain-containing protein</fullName>
    </recommendedName>
</protein>
<feature type="domain" description="Coenzyme F420 hydrogenase/dehydrogenase beta subunit C-terminal" evidence="1">
    <location>
        <begin position="56"/>
        <end position="200"/>
    </location>
</feature>
<comment type="caution">
    <text evidence="2">The sequence shown here is derived from an EMBL/GenBank/DDBJ whole genome shotgun (WGS) entry which is preliminary data.</text>
</comment>
<dbReference type="AlphaFoldDB" id="X1BSL0"/>
<dbReference type="Pfam" id="PF04432">
    <property type="entry name" value="FrhB_FdhB_C"/>
    <property type="match status" value="1"/>
</dbReference>
<name>X1BSL0_9ZZZZ</name>
<dbReference type="EMBL" id="BART01015803">
    <property type="protein sequence ID" value="GAG75136.1"/>
    <property type="molecule type" value="Genomic_DNA"/>
</dbReference>
<evidence type="ECO:0000313" key="2">
    <source>
        <dbReference type="EMBL" id="GAG75136.1"/>
    </source>
</evidence>
<proteinExistence type="predicted"/>
<gene>
    <name evidence="2" type="ORF">S01H4_30587</name>
</gene>
<feature type="non-terminal residue" evidence="2">
    <location>
        <position position="270"/>
    </location>
</feature>
<dbReference type="InterPro" id="IPR007525">
    <property type="entry name" value="FrhB_FdhB_C"/>
</dbReference>
<accession>X1BSL0</accession>